<comment type="cofactor">
    <cofactor evidence="2">
        <name>Zn(2+)</name>
        <dbReference type="ChEBI" id="CHEBI:29105"/>
    </cofactor>
</comment>
<evidence type="ECO:0000256" key="3">
    <source>
        <dbReference type="ARBA" id="ARBA00003215"/>
    </source>
</evidence>
<evidence type="ECO:0000256" key="11">
    <source>
        <dbReference type="ARBA" id="ARBA00049893"/>
    </source>
</evidence>
<dbReference type="GO" id="GO:0017061">
    <property type="term" value="F:S-methyl-5-thioadenosine phosphorylase activity"/>
    <property type="evidence" value="ECO:0007669"/>
    <property type="project" value="UniProtKB-EC"/>
</dbReference>
<sequence>MDAVEPFILAEAGLLRLADWEEQIPGLSAGFTTRRWGNMSFQGAEEPDQVVRRRRQAAERLGLPFSGWTFAEQVHHAHVVRIDADLRGSGRKNLQEAIAGADGLSTESANTVLALLFADCVPLYFCVPERGVLALAHAGWRGTTKNMAASMLHHLQAHWNISPQEVWVAIGPSIGKCCYQVDQPVMDAVAKLLPHCLDQVSMPQAGERWLLDLKAVNRLLLLMAGVREENIWLSRYCTACHPELFYSYRKERQHAGRMMAWIGRREEEPR</sequence>
<dbReference type="CDD" id="cd16833">
    <property type="entry name" value="YfiH"/>
    <property type="match status" value="1"/>
</dbReference>
<keyword evidence="8" id="KW-0862">Zinc</keyword>
<comment type="catalytic activity">
    <reaction evidence="1">
        <text>inosine + phosphate = alpha-D-ribose 1-phosphate + hypoxanthine</text>
        <dbReference type="Rhea" id="RHEA:27646"/>
        <dbReference type="ChEBI" id="CHEBI:17368"/>
        <dbReference type="ChEBI" id="CHEBI:17596"/>
        <dbReference type="ChEBI" id="CHEBI:43474"/>
        <dbReference type="ChEBI" id="CHEBI:57720"/>
        <dbReference type="EC" id="2.4.2.1"/>
    </reaction>
    <physiologicalReaction direction="left-to-right" evidence="1">
        <dbReference type="Rhea" id="RHEA:27647"/>
    </physiologicalReaction>
</comment>
<dbReference type="GO" id="GO:0016787">
    <property type="term" value="F:hydrolase activity"/>
    <property type="evidence" value="ECO:0007669"/>
    <property type="project" value="UniProtKB-KW"/>
</dbReference>
<evidence type="ECO:0000256" key="7">
    <source>
        <dbReference type="ARBA" id="ARBA00022801"/>
    </source>
</evidence>
<dbReference type="PANTHER" id="PTHR30616:SF2">
    <property type="entry name" value="PURINE NUCLEOSIDE PHOSPHORYLASE LACC1"/>
    <property type="match status" value="1"/>
</dbReference>
<comment type="catalytic activity">
    <reaction evidence="9">
        <text>adenosine + H2O + H(+) = inosine + NH4(+)</text>
        <dbReference type="Rhea" id="RHEA:24408"/>
        <dbReference type="ChEBI" id="CHEBI:15377"/>
        <dbReference type="ChEBI" id="CHEBI:15378"/>
        <dbReference type="ChEBI" id="CHEBI:16335"/>
        <dbReference type="ChEBI" id="CHEBI:17596"/>
        <dbReference type="ChEBI" id="CHEBI:28938"/>
        <dbReference type="EC" id="3.5.4.4"/>
    </reaction>
    <physiologicalReaction direction="left-to-right" evidence="9">
        <dbReference type="Rhea" id="RHEA:24409"/>
    </physiologicalReaction>
</comment>
<dbReference type="PANTHER" id="PTHR30616">
    <property type="entry name" value="UNCHARACTERIZED PROTEIN YFIH"/>
    <property type="match status" value="1"/>
</dbReference>
<reference evidence="14" key="1">
    <citation type="submission" date="2016-06" db="EMBL/GenBank/DDBJ databases">
        <authorList>
            <person name="Nascimento L."/>
            <person name="Pereira R.V."/>
            <person name="Martins L.F."/>
            <person name="Quaggio R.B."/>
            <person name="Silva A.M."/>
            <person name="Setubal J.C."/>
        </authorList>
    </citation>
    <scope>NUCLEOTIDE SEQUENCE [LARGE SCALE GENOMIC DNA]</scope>
</reference>
<organism evidence="13 14">
    <name type="scientific">Bacillus thermozeamaize</name>
    <dbReference type="NCBI Taxonomy" id="230954"/>
    <lineage>
        <taxon>Bacteria</taxon>
        <taxon>Bacillati</taxon>
        <taxon>Bacillota</taxon>
        <taxon>Bacilli</taxon>
        <taxon>Bacillales</taxon>
        <taxon>Bacillaceae</taxon>
        <taxon>Bacillus</taxon>
    </lineage>
</organism>
<keyword evidence="6" id="KW-0479">Metal-binding</keyword>
<name>A0A1Y3PK32_9BACI</name>
<evidence type="ECO:0000313" key="13">
    <source>
        <dbReference type="EMBL" id="OUM87745.1"/>
    </source>
</evidence>
<dbReference type="Pfam" id="PF02578">
    <property type="entry name" value="Cu-oxidase_4"/>
    <property type="match status" value="1"/>
</dbReference>
<evidence type="ECO:0000256" key="2">
    <source>
        <dbReference type="ARBA" id="ARBA00001947"/>
    </source>
</evidence>
<dbReference type="InterPro" id="IPR011324">
    <property type="entry name" value="Cytotoxic_necrot_fac-like_cat"/>
</dbReference>
<dbReference type="EMBL" id="LZRT01000070">
    <property type="protein sequence ID" value="OUM87745.1"/>
    <property type="molecule type" value="Genomic_DNA"/>
</dbReference>
<dbReference type="SUPFAM" id="SSF64438">
    <property type="entry name" value="CNF1/YfiH-like putative cysteine hydrolases"/>
    <property type="match status" value="1"/>
</dbReference>
<evidence type="ECO:0000256" key="8">
    <source>
        <dbReference type="ARBA" id="ARBA00022833"/>
    </source>
</evidence>
<comment type="function">
    <text evidence="3">Purine nucleoside enzyme that catalyzes the phosphorolysis of adenosine and inosine nucleosides, yielding D-ribose 1-phosphate and the respective free bases, adenine and hypoxanthine. Also catalyzes the phosphorolysis of S-methyl-5'-thioadenosine into adenine and S-methyl-5-thio-alpha-D-ribose 1-phosphate. Also has adenosine deaminase activity.</text>
</comment>
<evidence type="ECO:0000256" key="10">
    <source>
        <dbReference type="ARBA" id="ARBA00048968"/>
    </source>
</evidence>
<dbReference type="InterPro" id="IPR003730">
    <property type="entry name" value="Cu_polyphenol_OxRdtase"/>
</dbReference>
<dbReference type="NCBIfam" id="TIGR00726">
    <property type="entry name" value="peptidoglycan editing factor PgeF"/>
    <property type="match status" value="1"/>
</dbReference>
<evidence type="ECO:0000313" key="14">
    <source>
        <dbReference type="Proteomes" id="UP000196475"/>
    </source>
</evidence>
<evidence type="ECO:0000256" key="9">
    <source>
        <dbReference type="ARBA" id="ARBA00047989"/>
    </source>
</evidence>
<dbReference type="Gene3D" id="3.60.140.10">
    <property type="entry name" value="CNF1/YfiH-like putative cysteine hydrolases"/>
    <property type="match status" value="1"/>
</dbReference>
<dbReference type="AlphaFoldDB" id="A0A1Y3PK32"/>
<evidence type="ECO:0000256" key="4">
    <source>
        <dbReference type="ARBA" id="ARBA00007353"/>
    </source>
</evidence>
<comment type="catalytic activity">
    <reaction evidence="10">
        <text>adenosine + phosphate = alpha-D-ribose 1-phosphate + adenine</text>
        <dbReference type="Rhea" id="RHEA:27642"/>
        <dbReference type="ChEBI" id="CHEBI:16335"/>
        <dbReference type="ChEBI" id="CHEBI:16708"/>
        <dbReference type="ChEBI" id="CHEBI:43474"/>
        <dbReference type="ChEBI" id="CHEBI:57720"/>
        <dbReference type="EC" id="2.4.2.1"/>
    </reaction>
    <physiologicalReaction direction="left-to-right" evidence="10">
        <dbReference type="Rhea" id="RHEA:27643"/>
    </physiologicalReaction>
</comment>
<keyword evidence="7" id="KW-0378">Hydrolase</keyword>
<dbReference type="Proteomes" id="UP000196475">
    <property type="component" value="Unassembled WGS sequence"/>
</dbReference>
<protein>
    <recommendedName>
        <fullName evidence="12">Purine nucleoside phosphorylase</fullName>
    </recommendedName>
</protein>
<keyword evidence="5" id="KW-0808">Transferase</keyword>
<evidence type="ECO:0000256" key="6">
    <source>
        <dbReference type="ARBA" id="ARBA00022723"/>
    </source>
</evidence>
<comment type="caution">
    <text evidence="13">The sequence shown here is derived from an EMBL/GenBank/DDBJ whole genome shotgun (WGS) entry which is preliminary data.</text>
</comment>
<gene>
    <name evidence="13" type="ORF">BAA01_13135</name>
</gene>
<evidence type="ECO:0000256" key="5">
    <source>
        <dbReference type="ARBA" id="ARBA00022679"/>
    </source>
</evidence>
<comment type="catalytic activity">
    <reaction evidence="11">
        <text>S-methyl-5'-thioadenosine + phosphate = 5-(methylsulfanyl)-alpha-D-ribose 1-phosphate + adenine</text>
        <dbReference type="Rhea" id="RHEA:11852"/>
        <dbReference type="ChEBI" id="CHEBI:16708"/>
        <dbReference type="ChEBI" id="CHEBI:17509"/>
        <dbReference type="ChEBI" id="CHEBI:43474"/>
        <dbReference type="ChEBI" id="CHEBI:58533"/>
        <dbReference type="EC" id="2.4.2.28"/>
    </reaction>
    <physiologicalReaction direction="left-to-right" evidence="11">
        <dbReference type="Rhea" id="RHEA:11853"/>
    </physiologicalReaction>
</comment>
<evidence type="ECO:0000256" key="12">
    <source>
        <dbReference type="RuleBase" id="RU361274"/>
    </source>
</evidence>
<proteinExistence type="inferred from homology"/>
<comment type="similarity">
    <text evidence="4 12">Belongs to the purine nucleoside phosphorylase YfiH/LACC1 family.</text>
</comment>
<accession>A0A1Y3PK32</accession>
<dbReference type="GO" id="GO:0005507">
    <property type="term" value="F:copper ion binding"/>
    <property type="evidence" value="ECO:0007669"/>
    <property type="project" value="TreeGrafter"/>
</dbReference>
<dbReference type="InterPro" id="IPR038371">
    <property type="entry name" value="Cu_polyphenol_OxRdtase_sf"/>
</dbReference>
<evidence type="ECO:0000256" key="1">
    <source>
        <dbReference type="ARBA" id="ARBA00000553"/>
    </source>
</evidence>